<evidence type="ECO:0000259" key="7">
    <source>
        <dbReference type="PROSITE" id="PS51032"/>
    </source>
</evidence>
<protein>
    <recommendedName>
        <fullName evidence="7">AP2/ERF domain-containing protein</fullName>
    </recommendedName>
</protein>
<dbReference type="GO" id="GO:0003677">
    <property type="term" value="F:DNA binding"/>
    <property type="evidence" value="ECO:0007669"/>
    <property type="project" value="UniProtKB-KW"/>
</dbReference>
<reference evidence="8 9" key="1">
    <citation type="submission" date="2024-11" db="EMBL/GenBank/DDBJ databases">
        <title>A near-complete genome assembly of Cinchona calisaya.</title>
        <authorList>
            <person name="Lian D.C."/>
            <person name="Zhao X.W."/>
            <person name="Wei L."/>
        </authorList>
    </citation>
    <scope>NUCLEOTIDE SEQUENCE [LARGE SCALE GENOMIC DNA]</scope>
    <source>
        <tissue evidence="8">Nenye</tissue>
    </source>
</reference>
<evidence type="ECO:0000256" key="5">
    <source>
        <dbReference type="ARBA" id="ARBA00023242"/>
    </source>
</evidence>
<evidence type="ECO:0000256" key="6">
    <source>
        <dbReference type="SAM" id="MobiDB-lite"/>
    </source>
</evidence>
<sequence length="360" mass="40497">MPEPRKQVIMNQEYQNKRPRNMSNSTRAVRKIRIFCNDPDATDSDSSDDEMVIDRKPKMFLREIILPIWELKSQPNHPVAVAAEVENSCQESNNGEKKKTQKKKGFVKPLSQPQPRLSSRKYKGVRQRKWGKWAAEIRDPFKGKRIWLGTYNSPEEASRAYEDKRLEFEAQAMANQNVSSSMAVSQPHNQKGTPACVSMEDSAESLVSRTSPASVLELDSLTSSATRAPTSVDGDKAKNVAEETNVVEQKVAHIDLMMDEDLSLAELAQGLEMDFELNSLLMDQEFGQQPLEDFVTGDFEDIPICGFEDDQPNALPDYDFDFDFDACNEALSWMNDGPAPLMHGTSPLNNQHSMPISFAA</sequence>
<feature type="domain" description="AP2/ERF" evidence="7">
    <location>
        <begin position="121"/>
        <end position="179"/>
    </location>
</feature>
<dbReference type="GO" id="GO:0005634">
    <property type="term" value="C:nucleus"/>
    <property type="evidence" value="ECO:0007669"/>
    <property type="project" value="UniProtKB-SubCell"/>
</dbReference>
<name>A0ABD2YY73_9GENT</name>
<dbReference type="InterPro" id="IPR016177">
    <property type="entry name" value="DNA-bd_dom_sf"/>
</dbReference>
<dbReference type="InterPro" id="IPR050913">
    <property type="entry name" value="AP2/ERF_ERF"/>
</dbReference>
<keyword evidence="9" id="KW-1185">Reference proteome</keyword>
<dbReference type="PANTHER" id="PTHR31194:SF62">
    <property type="entry name" value="ETHYLENE-RESPONSIVE TRANSCRIPTION FACTOR ERF118"/>
    <property type="match status" value="1"/>
</dbReference>
<dbReference type="InterPro" id="IPR001471">
    <property type="entry name" value="AP2/ERF_dom"/>
</dbReference>
<gene>
    <name evidence="8" type="ORF">ACH5RR_030198</name>
</gene>
<dbReference type="SMART" id="SM00380">
    <property type="entry name" value="AP2"/>
    <property type="match status" value="1"/>
</dbReference>
<comment type="subcellular location">
    <subcellularLocation>
        <location evidence="1">Nucleus</location>
    </subcellularLocation>
</comment>
<dbReference type="Pfam" id="PF00847">
    <property type="entry name" value="AP2"/>
    <property type="match status" value="1"/>
</dbReference>
<keyword evidence="3" id="KW-0238">DNA-binding</keyword>
<dbReference type="EMBL" id="JBJUIK010000012">
    <property type="protein sequence ID" value="KAL3510797.1"/>
    <property type="molecule type" value="Genomic_DNA"/>
</dbReference>
<dbReference type="PRINTS" id="PR00367">
    <property type="entry name" value="ETHRSPELEMNT"/>
</dbReference>
<dbReference type="CDD" id="cd00018">
    <property type="entry name" value="AP2"/>
    <property type="match status" value="1"/>
</dbReference>
<feature type="region of interest" description="Disordered" evidence="6">
    <location>
        <begin position="1"/>
        <end position="26"/>
    </location>
</feature>
<keyword evidence="5" id="KW-0539">Nucleus</keyword>
<evidence type="ECO:0000313" key="8">
    <source>
        <dbReference type="EMBL" id="KAL3510797.1"/>
    </source>
</evidence>
<keyword evidence="4" id="KW-0804">Transcription</keyword>
<comment type="caution">
    <text evidence="8">The sequence shown here is derived from an EMBL/GenBank/DDBJ whole genome shotgun (WGS) entry which is preliminary data.</text>
</comment>
<dbReference type="PANTHER" id="PTHR31194">
    <property type="entry name" value="SHN SHINE , DNA BINDING / TRANSCRIPTION FACTOR"/>
    <property type="match status" value="1"/>
</dbReference>
<dbReference type="AlphaFoldDB" id="A0ABD2YY73"/>
<proteinExistence type="predicted"/>
<keyword evidence="2" id="KW-0805">Transcription regulation</keyword>
<dbReference type="PROSITE" id="PS51032">
    <property type="entry name" value="AP2_ERF"/>
    <property type="match status" value="1"/>
</dbReference>
<evidence type="ECO:0000256" key="3">
    <source>
        <dbReference type="ARBA" id="ARBA00023125"/>
    </source>
</evidence>
<dbReference type="SUPFAM" id="SSF54171">
    <property type="entry name" value="DNA-binding domain"/>
    <property type="match status" value="1"/>
</dbReference>
<feature type="region of interest" description="Disordered" evidence="6">
    <location>
        <begin position="88"/>
        <end position="123"/>
    </location>
</feature>
<dbReference type="Gene3D" id="3.30.730.10">
    <property type="entry name" value="AP2/ERF domain"/>
    <property type="match status" value="1"/>
</dbReference>
<dbReference type="InterPro" id="IPR036955">
    <property type="entry name" value="AP2/ERF_dom_sf"/>
</dbReference>
<evidence type="ECO:0000256" key="1">
    <source>
        <dbReference type="ARBA" id="ARBA00004123"/>
    </source>
</evidence>
<evidence type="ECO:0000256" key="4">
    <source>
        <dbReference type="ARBA" id="ARBA00023163"/>
    </source>
</evidence>
<accession>A0ABD2YY73</accession>
<dbReference type="Proteomes" id="UP001630127">
    <property type="component" value="Unassembled WGS sequence"/>
</dbReference>
<evidence type="ECO:0000313" key="9">
    <source>
        <dbReference type="Proteomes" id="UP001630127"/>
    </source>
</evidence>
<evidence type="ECO:0000256" key="2">
    <source>
        <dbReference type="ARBA" id="ARBA00023015"/>
    </source>
</evidence>
<organism evidence="8 9">
    <name type="scientific">Cinchona calisaya</name>
    <dbReference type="NCBI Taxonomy" id="153742"/>
    <lineage>
        <taxon>Eukaryota</taxon>
        <taxon>Viridiplantae</taxon>
        <taxon>Streptophyta</taxon>
        <taxon>Embryophyta</taxon>
        <taxon>Tracheophyta</taxon>
        <taxon>Spermatophyta</taxon>
        <taxon>Magnoliopsida</taxon>
        <taxon>eudicotyledons</taxon>
        <taxon>Gunneridae</taxon>
        <taxon>Pentapetalae</taxon>
        <taxon>asterids</taxon>
        <taxon>lamiids</taxon>
        <taxon>Gentianales</taxon>
        <taxon>Rubiaceae</taxon>
        <taxon>Cinchonoideae</taxon>
        <taxon>Cinchoneae</taxon>
        <taxon>Cinchona</taxon>
    </lineage>
</organism>